<dbReference type="CDD" id="cd00082">
    <property type="entry name" value="HisKA"/>
    <property type="match status" value="1"/>
</dbReference>
<dbReference type="Gene3D" id="1.10.10.60">
    <property type="entry name" value="Homeodomain-like"/>
    <property type="match status" value="1"/>
</dbReference>
<dbReference type="EC" id="2.7.13.3" evidence="2"/>
<evidence type="ECO:0000256" key="3">
    <source>
        <dbReference type="ARBA" id="ARBA00022553"/>
    </source>
</evidence>
<dbReference type="Pfam" id="PF00512">
    <property type="entry name" value="HisKA"/>
    <property type="match status" value="1"/>
</dbReference>
<evidence type="ECO:0000259" key="9">
    <source>
        <dbReference type="PROSITE" id="PS50109"/>
    </source>
</evidence>
<dbReference type="InterPro" id="IPR011006">
    <property type="entry name" value="CheY-like_superfamily"/>
</dbReference>
<evidence type="ECO:0000313" key="12">
    <source>
        <dbReference type="Proteomes" id="UP000746690"/>
    </source>
</evidence>
<dbReference type="Pfam" id="PF12833">
    <property type="entry name" value="HTH_18"/>
    <property type="match status" value="1"/>
</dbReference>
<protein>
    <recommendedName>
        <fullName evidence="2">histidine kinase</fullName>
        <ecNumber evidence="2">2.7.13.3</ecNumber>
    </recommendedName>
</protein>
<dbReference type="Gene3D" id="3.40.50.2300">
    <property type="match status" value="1"/>
</dbReference>
<dbReference type="PROSITE" id="PS50110">
    <property type="entry name" value="RESPONSE_REGULATORY"/>
    <property type="match status" value="1"/>
</dbReference>
<dbReference type="Gene3D" id="1.10.287.130">
    <property type="match status" value="1"/>
</dbReference>
<dbReference type="SMART" id="SM00342">
    <property type="entry name" value="HTH_ARAC"/>
    <property type="match status" value="1"/>
</dbReference>
<dbReference type="InterPro" id="IPR015943">
    <property type="entry name" value="WD40/YVTN_repeat-like_dom_sf"/>
</dbReference>
<evidence type="ECO:0000256" key="6">
    <source>
        <dbReference type="ARBA" id="ARBA00023163"/>
    </source>
</evidence>
<dbReference type="SUPFAM" id="SSF55874">
    <property type="entry name" value="ATPase domain of HSP90 chaperone/DNA topoisomerase II/histidine kinase"/>
    <property type="match status" value="1"/>
</dbReference>
<keyword evidence="6" id="KW-0804">Transcription</keyword>
<dbReference type="InterPro" id="IPR003661">
    <property type="entry name" value="HisK_dim/P_dom"/>
</dbReference>
<name>A0ABX1RR37_9FLAO</name>
<accession>A0ABX1RR37</accession>
<dbReference type="SUPFAM" id="SSF63829">
    <property type="entry name" value="Calcium-dependent phosphotriesterase"/>
    <property type="match status" value="4"/>
</dbReference>
<dbReference type="InterPro" id="IPR011110">
    <property type="entry name" value="Reg_prop"/>
</dbReference>
<comment type="catalytic activity">
    <reaction evidence="1">
        <text>ATP + protein L-histidine = ADP + protein N-phospho-L-histidine.</text>
        <dbReference type="EC" id="2.7.13.3"/>
    </reaction>
</comment>
<dbReference type="PROSITE" id="PS50109">
    <property type="entry name" value="HIS_KIN"/>
    <property type="match status" value="1"/>
</dbReference>
<dbReference type="PANTHER" id="PTHR43547:SF2">
    <property type="entry name" value="HYBRID SIGNAL TRANSDUCTION HISTIDINE KINASE C"/>
    <property type="match status" value="1"/>
</dbReference>
<dbReference type="SMART" id="SM00387">
    <property type="entry name" value="HATPase_c"/>
    <property type="match status" value="1"/>
</dbReference>
<proteinExistence type="predicted"/>
<feature type="modified residue" description="4-aspartylphosphate" evidence="7">
    <location>
        <position position="1219"/>
    </location>
</feature>
<dbReference type="InterPro" id="IPR018060">
    <property type="entry name" value="HTH_AraC"/>
</dbReference>
<dbReference type="InterPro" id="IPR009057">
    <property type="entry name" value="Homeodomain-like_sf"/>
</dbReference>
<evidence type="ECO:0000256" key="1">
    <source>
        <dbReference type="ARBA" id="ARBA00000085"/>
    </source>
</evidence>
<dbReference type="InterPro" id="IPR001789">
    <property type="entry name" value="Sig_transdc_resp-reg_receiver"/>
</dbReference>
<organism evidence="11 12">
    <name type="scientific">Flavivirga algicola</name>
    <dbReference type="NCBI Taxonomy" id="2729136"/>
    <lineage>
        <taxon>Bacteria</taxon>
        <taxon>Pseudomonadati</taxon>
        <taxon>Bacteroidota</taxon>
        <taxon>Flavobacteriia</taxon>
        <taxon>Flavobacteriales</taxon>
        <taxon>Flavobacteriaceae</taxon>
        <taxon>Flavivirga</taxon>
    </lineage>
</organism>
<dbReference type="SUPFAM" id="SSF52172">
    <property type="entry name" value="CheY-like"/>
    <property type="match status" value="1"/>
</dbReference>
<evidence type="ECO:0000256" key="2">
    <source>
        <dbReference type="ARBA" id="ARBA00012438"/>
    </source>
</evidence>
<dbReference type="InterPro" id="IPR013783">
    <property type="entry name" value="Ig-like_fold"/>
</dbReference>
<dbReference type="Proteomes" id="UP000746690">
    <property type="component" value="Unassembled WGS sequence"/>
</dbReference>
<dbReference type="Pfam" id="PF00072">
    <property type="entry name" value="Response_reg"/>
    <property type="match status" value="1"/>
</dbReference>
<dbReference type="Gene3D" id="3.30.565.10">
    <property type="entry name" value="Histidine kinase-like ATPase, C-terminal domain"/>
    <property type="match status" value="1"/>
</dbReference>
<gene>
    <name evidence="11" type="ORF">HHX25_00765</name>
</gene>
<dbReference type="InterPro" id="IPR036890">
    <property type="entry name" value="HATPase_C_sf"/>
</dbReference>
<evidence type="ECO:0000259" key="8">
    <source>
        <dbReference type="PROSITE" id="PS01124"/>
    </source>
</evidence>
<evidence type="ECO:0000256" key="4">
    <source>
        <dbReference type="ARBA" id="ARBA00023015"/>
    </source>
</evidence>
<dbReference type="InterPro" id="IPR005467">
    <property type="entry name" value="His_kinase_dom"/>
</dbReference>
<evidence type="ECO:0000256" key="5">
    <source>
        <dbReference type="ARBA" id="ARBA00023125"/>
    </source>
</evidence>
<dbReference type="Gene3D" id="2.130.10.10">
    <property type="entry name" value="YVTN repeat-like/Quinoprotein amine dehydrogenase"/>
    <property type="match status" value="3"/>
</dbReference>
<evidence type="ECO:0000313" key="11">
    <source>
        <dbReference type="EMBL" id="NMH86024.1"/>
    </source>
</evidence>
<evidence type="ECO:0000256" key="7">
    <source>
        <dbReference type="PROSITE-ProRule" id="PRU00169"/>
    </source>
</evidence>
<dbReference type="Gene3D" id="2.60.40.10">
    <property type="entry name" value="Immunoglobulins"/>
    <property type="match status" value="1"/>
</dbReference>
<dbReference type="Pfam" id="PF07494">
    <property type="entry name" value="Reg_prop"/>
    <property type="match status" value="12"/>
</dbReference>
<keyword evidence="3 7" id="KW-0597">Phosphoprotein</keyword>
<reference evidence="11 12" key="1">
    <citation type="submission" date="2020-04" db="EMBL/GenBank/DDBJ databases">
        <title>A Flavivirga sp. nov.</title>
        <authorList>
            <person name="Sun X."/>
        </authorList>
    </citation>
    <scope>NUCLEOTIDE SEQUENCE [LARGE SCALE GENOMIC DNA]</scope>
    <source>
        <strain evidence="11 12">Y03</strain>
    </source>
</reference>
<evidence type="ECO:0000259" key="10">
    <source>
        <dbReference type="PROSITE" id="PS50110"/>
    </source>
</evidence>
<dbReference type="SUPFAM" id="SSF47384">
    <property type="entry name" value="Homodimeric domain of signal transducing histidine kinase"/>
    <property type="match status" value="1"/>
</dbReference>
<dbReference type="PANTHER" id="PTHR43547">
    <property type="entry name" value="TWO-COMPONENT HISTIDINE KINASE"/>
    <property type="match status" value="1"/>
</dbReference>
<feature type="domain" description="HTH araC/xylS-type" evidence="8">
    <location>
        <begin position="1319"/>
        <end position="1418"/>
    </location>
</feature>
<dbReference type="InterPro" id="IPR011123">
    <property type="entry name" value="Y_Y_Y"/>
</dbReference>
<dbReference type="PRINTS" id="PR00344">
    <property type="entry name" value="BCTRLSENSOR"/>
</dbReference>
<dbReference type="CDD" id="cd17574">
    <property type="entry name" value="REC_OmpR"/>
    <property type="match status" value="1"/>
</dbReference>
<feature type="domain" description="Response regulatory" evidence="10">
    <location>
        <begin position="1171"/>
        <end position="1286"/>
    </location>
</feature>
<dbReference type="RefSeq" id="WP_169669083.1">
    <property type="nucleotide sequence ID" value="NZ_JABBHF010000001.1"/>
</dbReference>
<dbReference type="InterPro" id="IPR036097">
    <property type="entry name" value="HisK_dim/P_sf"/>
</dbReference>
<dbReference type="EMBL" id="JABBHF010000001">
    <property type="protein sequence ID" value="NMH86024.1"/>
    <property type="molecule type" value="Genomic_DNA"/>
</dbReference>
<keyword evidence="5" id="KW-0238">DNA-binding</keyword>
<dbReference type="InterPro" id="IPR003594">
    <property type="entry name" value="HATPase_dom"/>
</dbReference>
<dbReference type="PROSITE" id="PS00041">
    <property type="entry name" value="HTH_ARAC_FAMILY_1"/>
    <property type="match status" value="1"/>
</dbReference>
<dbReference type="InterPro" id="IPR018062">
    <property type="entry name" value="HTH_AraC-typ_CS"/>
</dbReference>
<dbReference type="Pfam" id="PF02518">
    <property type="entry name" value="HATPase_c"/>
    <property type="match status" value="1"/>
</dbReference>
<feature type="domain" description="Histidine kinase" evidence="9">
    <location>
        <begin position="898"/>
        <end position="1121"/>
    </location>
</feature>
<dbReference type="PROSITE" id="PS01124">
    <property type="entry name" value="HTH_ARAC_FAMILY_2"/>
    <property type="match status" value="1"/>
</dbReference>
<keyword evidence="4" id="KW-0805">Transcription regulation</keyword>
<sequence>MRIKFVIISVFFFLFNFIPHAQSQFSILENNTLKFEKLKPKEGLFHNSVTTIFQDSKGYMWFGSFNGLYKYDGYRFQLYKKNIDDDSSLIGNDILSIHEDHNGKLWIGTKNGLCWYDRNTDNFFTNIPLTDASNFFSISNVPNCIYEDSYKTLWVGTNTGLYQLIKNGKGYNIAHYKNNDKKGSLSHNVVKSITEDKNNNLWIATKNGLNKVSINRQGKLHFEHFKKNNNQKEAISNNYVTKLFTDSNDNIWIGTKNGLNKLTIDETNTSKFIKYFHKDNNQNSLPDNYITALSEDSNGNLWIGTRYGGLSKLDKSENTFTNYKKNLRDENSLSSNEVSSIFEDHSGTLWIGAISGALNKVILTKKNIAHFKFNAADNKSLSDNIINNIYEDRFGSIWIGTHNGGLNKLILKGGNVSFVRYKHDNNNKNSISGDNVFSICEDNHGNLWVGTEDNGLNQIKHQKNSEAIEVISYAKETSDLPSNNISIMLKDKTGDIWMGSFDGDGLMKFSPKEFGAKLPKIEHFETNPTSSKGLSSNNISYLFEDSKGNLWVGTYGGGLIRIIRNSNNSPIKYITIKNKPKDINSLSNNNVFSIHEDIKGNIWVATFGGGLNKIPSKELKQEHPKIVRFNSKHGLTNDELYGILDDKKGDLWISSNNGIYRFNPEKETFINYNTYDGLQAFNYRKFAFCKGSNGLMYFGGINGFNAFDPSSFSPNRFLPKVEIVDFKIFNESIKAGEEIEGHLILNKSISETSEIVLNYSLNAFSFEFSGLHYASPDQNKYLYKLEGFDKTWNKTDSKRRYAAYSNLDPGNYIFKVKASNNDNIWNETIKELKIKVLPLWWKTWWAYTIYGLMTIGLMLLFRHFIVVNQDYQNKLKIEKLEQENIKRINTVKLEFFTNISHEFKTPLTLILGPLQHLISSKRVDGKVKNMLVSIERNANNLYNLINQVLEFRKIDTNEVKINATKGDLISFIKEIVNSFYFLAENQNIKLTFQSDASDLESFFDWDKLEKIINNLISNCIKYTPEGGNVDVNLQVETTKNKNDNSIKIVVKDTGVGIPKNQVAFIFNRFYQIDSSNRSSSMGSGIGLAYTKALVELHNGNIRVKSKEHVGSEFIVTLPLVKSYSKSRSTPNPVKNDFIDIPEPKYKQPPVLEKGKETTKENSKIKHSNTSVLLVVEDNLELQNFIKQSLGKDFKILQAYDGNEGLKKALDHVPDIILSDVMMPVKDGIQFCDDIKRNHVTNHIPIVLLTARASIEHRIEGLEVGADAYIAKPFHVKHLLVTLNNLLEQRRLLKEKFSVSIIQNKESNPQVSKFEHEFLSKIEAIISENLQNPQFGVEELGHSLNFSRMQLYRKLKSISGMSANEFIREYRIKKAAQYMIEKDLNISQIAFDVGFNNLSYFTKCFKKVYNISPSEYLKENRPT</sequence>
<dbReference type="Pfam" id="PF07495">
    <property type="entry name" value="Y_Y_Y"/>
    <property type="match status" value="1"/>
</dbReference>
<keyword evidence="12" id="KW-1185">Reference proteome</keyword>
<dbReference type="SUPFAM" id="SSF46689">
    <property type="entry name" value="Homeodomain-like"/>
    <property type="match status" value="1"/>
</dbReference>
<dbReference type="SMART" id="SM00448">
    <property type="entry name" value="REC"/>
    <property type="match status" value="1"/>
</dbReference>
<dbReference type="InterPro" id="IPR004358">
    <property type="entry name" value="Sig_transdc_His_kin-like_C"/>
</dbReference>
<dbReference type="SMART" id="SM00388">
    <property type="entry name" value="HisKA"/>
    <property type="match status" value="1"/>
</dbReference>
<comment type="caution">
    <text evidence="11">The sequence shown here is derived from an EMBL/GenBank/DDBJ whole genome shotgun (WGS) entry which is preliminary data.</text>
</comment>